<evidence type="ECO:0000256" key="4">
    <source>
        <dbReference type="ARBA" id="ARBA00023002"/>
    </source>
</evidence>
<evidence type="ECO:0000313" key="7">
    <source>
        <dbReference type="EMBL" id="KAG4413691.1"/>
    </source>
</evidence>
<comment type="similarity">
    <text evidence="1">Belongs to the TfdA dioxygenase family.</text>
</comment>
<evidence type="ECO:0000256" key="3">
    <source>
        <dbReference type="ARBA" id="ARBA00022964"/>
    </source>
</evidence>
<keyword evidence="5" id="KW-0408">Iron</keyword>
<dbReference type="InterPro" id="IPR042098">
    <property type="entry name" value="TauD-like_sf"/>
</dbReference>
<evidence type="ECO:0000256" key="1">
    <source>
        <dbReference type="ARBA" id="ARBA00005896"/>
    </source>
</evidence>
<feature type="domain" description="TauD/TfdA-like" evidence="6">
    <location>
        <begin position="47"/>
        <end position="322"/>
    </location>
</feature>
<name>A0A8H7T7G4_9HELO</name>
<dbReference type="PANTHER" id="PTHR43779:SF3">
    <property type="entry name" value="(3R)-3-[(CARBOXYMETHYL)AMINO]FATTY ACID OXYGENASE_DECARBOXYLASE"/>
    <property type="match status" value="1"/>
</dbReference>
<reference evidence="7" key="1">
    <citation type="submission" date="2021-02" db="EMBL/GenBank/DDBJ databases">
        <title>Genome sequence Cadophora malorum strain M34.</title>
        <authorList>
            <person name="Stefanovic E."/>
            <person name="Vu D."/>
            <person name="Scully C."/>
            <person name="Dijksterhuis J."/>
            <person name="Roader J."/>
            <person name="Houbraken J."/>
        </authorList>
    </citation>
    <scope>NUCLEOTIDE SEQUENCE</scope>
    <source>
        <strain evidence="7">M34</strain>
    </source>
</reference>
<dbReference type="OrthoDB" id="5818554at2759"/>
<keyword evidence="3" id="KW-0223">Dioxygenase</keyword>
<keyword evidence="8" id="KW-1185">Reference proteome</keyword>
<evidence type="ECO:0000256" key="2">
    <source>
        <dbReference type="ARBA" id="ARBA00022723"/>
    </source>
</evidence>
<accession>A0A8H7T7G4</accession>
<sequence>MSRTFTTKYQNTCPAPSGAGVLQLRGAPSVVKDGDLTITPVMFTGSEYFGAEIAGVDWTRAVPEDVVKQLVALSNKYAVLIFRKTGLDNERHIAFSKQLGEKLEINPFFYGRENDRVGEPFLWDVGNIELDGSLVKENSRRWHHSLGNALWHTDSSYHQNRSKYSILLAHGNPSRGGSWTHFADMRQAYADIPQEKKDQLEDLVVEHDLWHSRKLGSPEVYHTPTASELAAKPPAYHRLVQTGPDGRKVLYLAAHAKKIGGMGLEESQRLIWELIGHCTQAKYVFSFEWLDSGDMVWWDNRQSMHRANPYTNEMTARDVRRSTIIDDGPLAFGISEEEKVAAGFGKLGNQ</sequence>
<dbReference type="GO" id="GO:0046872">
    <property type="term" value="F:metal ion binding"/>
    <property type="evidence" value="ECO:0007669"/>
    <property type="project" value="UniProtKB-KW"/>
</dbReference>
<evidence type="ECO:0000259" key="6">
    <source>
        <dbReference type="Pfam" id="PF02668"/>
    </source>
</evidence>
<dbReference type="Gene3D" id="3.60.130.10">
    <property type="entry name" value="Clavaminate synthase-like"/>
    <property type="match status" value="1"/>
</dbReference>
<keyword evidence="4" id="KW-0560">Oxidoreductase</keyword>
<gene>
    <name evidence="7" type="ORF">IFR04_013160</name>
</gene>
<dbReference type="AlphaFoldDB" id="A0A8H7T7G4"/>
<dbReference type="PANTHER" id="PTHR43779">
    <property type="entry name" value="DIOXYGENASE RV0097-RELATED"/>
    <property type="match status" value="1"/>
</dbReference>
<dbReference type="GO" id="GO:0051213">
    <property type="term" value="F:dioxygenase activity"/>
    <property type="evidence" value="ECO:0007669"/>
    <property type="project" value="UniProtKB-KW"/>
</dbReference>
<dbReference type="SUPFAM" id="SSF51197">
    <property type="entry name" value="Clavaminate synthase-like"/>
    <property type="match status" value="1"/>
</dbReference>
<keyword evidence="2" id="KW-0479">Metal-binding</keyword>
<dbReference type="Pfam" id="PF02668">
    <property type="entry name" value="TauD"/>
    <property type="match status" value="1"/>
</dbReference>
<comment type="caution">
    <text evidence="7">The sequence shown here is derived from an EMBL/GenBank/DDBJ whole genome shotgun (WGS) entry which is preliminary data.</text>
</comment>
<dbReference type="Proteomes" id="UP000664132">
    <property type="component" value="Unassembled WGS sequence"/>
</dbReference>
<proteinExistence type="inferred from homology"/>
<dbReference type="EMBL" id="JAFJYH010000300">
    <property type="protein sequence ID" value="KAG4413691.1"/>
    <property type="molecule type" value="Genomic_DNA"/>
</dbReference>
<evidence type="ECO:0000256" key="5">
    <source>
        <dbReference type="ARBA" id="ARBA00023004"/>
    </source>
</evidence>
<evidence type="ECO:0000313" key="8">
    <source>
        <dbReference type="Proteomes" id="UP000664132"/>
    </source>
</evidence>
<dbReference type="InterPro" id="IPR003819">
    <property type="entry name" value="TauD/TfdA-like"/>
</dbReference>
<protein>
    <recommendedName>
        <fullName evidence="6">TauD/TfdA-like domain-containing protein</fullName>
    </recommendedName>
</protein>
<organism evidence="7 8">
    <name type="scientific">Cadophora malorum</name>
    <dbReference type="NCBI Taxonomy" id="108018"/>
    <lineage>
        <taxon>Eukaryota</taxon>
        <taxon>Fungi</taxon>
        <taxon>Dikarya</taxon>
        <taxon>Ascomycota</taxon>
        <taxon>Pezizomycotina</taxon>
        <taxon>Leotiomycetes</taxon>
        <taxon>Helotiales</taxon>
        <taxon>Ploettnerulaceae</taxon>
        <taxon>Cadophora</taxon>
    </lineage>
</organism>
<dbReference type="InterPro" id="IPR051178">
    <property type="entry name" value="TfdA_dioxygenase"/>
</dbReference>